<gene>
    <name evidence="2" type="ORF">DFH08DRAFT_863111</name>
</gene>
<feature type="region of interest" description="Disordered" evidence="1">
    <location>
        <begin position="488"/>
        <end position="512"/>
    </location>
</feature>
<dbReference type="InterPro" id="IPR032675">
    <property type="entry name" value="LRR_dom_sf"/>
</dbReference>
<proteinExistence type="predicted"/>
<evidence type="ECO:0000313" key="3">
    <source>
        <dbReference type="Proteomes" id="UP001218218"/>
    </source>
</evidence>
<name>A0AAD7A670_9AGAR</name>
<dbReference type="AlphaFoldDB" id="A0AAD7A670"/>
<keyword evidence="3" id="KW-1185">Reference proteome</keyword>
<evidence type="ECO:0000313" key="2">
    <source>
        <dbReference type="EMBL" id="KAJ7349788.1"/>
    </source>
</evidence>
<protein>
    <recommendedName>
        <fullName evidence="4">F-box domain-containing protein</fullName>
    </recommendedName>
</protein>
<organism evidence="2 3">
    <name type="scientific">Mycena albidolilacea</name>
    <dbReference type="NCBI Taxonomy" id="1033008"/>
    <lineage>
        <taxon>Eukaryota</taxon>
        <taxon>Fungi</taxon>
        <taxon>Dikarya</taxon>
        <taxon>Basidiomycota</taxon>
        <taxon>Agaricomycotina</taxon>
        <taxon>Agaricomycetes</taxon>
        <taxon>Agaricomycetidae</taxon>
        <taxon>Agaricales</taxon>
        <taxon>Marasmiineae</taxon>
        <taxon>Mycenaceae</taxon>
        <taxon>Mycena</taxon>
    </lineage>
</organism>
<comment type="caution">
    <text evidence="2">The sequence shown here is derived from an EMBL/GenBank/DDBJ whole genome shotgun (WGS) entry which is preliminary data.</text>
</comment>
<dbReference type="SUPFAM" id="SSF52047">
    <property type="entry name" value="RNI-like"/>
    <property type="match status" value="1"/>
</dbReference>
<dbReference type="Proteomes" id="UP001218218">
    <property type="component" value="Unassembled WGS sequence"/>
</dbReference>
<reference evidence="2" key="1">
    <citation type="submission" date="2023-03" db="EMBL/GenBank/DDBJ databases">
        <title>Massive genome expansion in bonnet fungi (Mycena s.s.) driven by repeated elements and novel gene families across ecological guilds.</title>
        <authorList>
            <consortium name="Lawrence Berkeley National Laboratory"/>
            <person name="Harder C.B."/>
            <person name="Miyauchi S."/>
            <person name="Viragh M."/>
            <person name="Kuo A."/>
            <person name="Thoen E."/>
            <person name="Andreopoulos B."/>
            <person name="Lu D."/>
            <person name="Skrede I."/>
            <person name="Drula E."/>
            <person name="Henrissat B."/>
            <person name="Morin E."/>
            <person name="Kohler A."/>
            <person name="Barry K."/>
            <person name="LaButti K."/>
            <person name="Morin E."/>
            <person name="Salamov A."/>
            <person name="Lipzen A."/>
            <person name="Mereny Z."/>
            <person name="Hegedus B."/>
            <person name="Baldrian P."/>
            <person name="Stursova M."/>
            <person name="Weitz H."/>
            <person name="Taylor A."/>
            <person name="Grigoriev I.V."/>
            <person name="Nagy L.G."/>
            <person name="Martin F."/>
            <person name="Kauserud H."/>
        </authorList>
    </citation>
    <scope>NUCLEOTIDE SEQUENCE</scope>
    <source>
        <strain evidence="2">CBHHK002</strain>
    </source>
</reference>
<dbReference type="Gene3D" id="3.80.10.10">
    <property type="entry name" value="Ribonuclease Inhibitor"/>
    <property type="match status" value="1"/>
</dbReference>
<evidence type="ECO:0008006" key="4">
    <source>
        <dbReference type="Google" id="ProtNLM"/>
    </source>
</evidence>
<dbReference type="EMBL" id="JARIHO010000015">
    <property type="protein sequence ID" value="KAJ7349788.1"/>
    <property type="molecule type" value="Genomic_DNA"/>
</dbReference>
<sequence length="512" mass="56919">MTEPQAASASSLEGIERLPPENLAEIFMFCLPSGRWASYWPNTENAPWVLAQVCSHWRAVALSTSRLWRIIEVHLTAFLAEEIDINDGSSSAGDSSDEIDDCVSTGSPSLHSLGSCGSSSARAPSPHTMMHLISLFLERSGSSPFTLIVSWEHGKPHELTPMLSRVVLMLTRESHRWEEVSYRLPLSLLVTLPSVKGRLQSLRTLDLCLGFTGDEGAVIDNFEDAPLLQSVDLLMWPSPTGIQVAVKFPSAQLTSYTCLFQRLSDVFTTLHEMPSLVLCDLYYKPLPDNDDVLTDTPPLRLAHLRNISLDHSSNDSDGSYLAHLTDRLTLPRLEHLKVNCANKLFPHLTALVARSRCQLRTFSVRGMQFNSAVFDFFACVPTVTELTLGSIILTVNEAAWLTRPTPPISCPLPALRVLNMDYTQLRAAEFVQMIESRVDDARRAGGACLEELRVTNIVLDRNTLAQLLSLRRPGLRVTVVDQYDRDLAPYEKTEDEEEAEEPVCTVPTSPHP</sequence>
<accession>A0AAD7A670</accession>
<evidence type="ECO:0000256" key="1">
    <source>
        <dbReference type="SAM" id="MobiDB-lite"/>
    </source>
</evidence>